<dbReference type="InterPro" id="IPR036873">
    <property type="entry name" value="Rhodanese-like_dom_sf"/>
</dbReference>
<proteinExistence type="predicted"/>
<dbReference type="GO" id="GO:0001691">
    <property type="term" value="F:pseudophosphatase activity"/>
    <property type="evidence" value="ECO:0007669"/>
    <property type="project" value="TreeGrafter"/>
</dbReference>
<dbReference type="GO" id="GO:0019903">
    <property type="term" value="F:protein phosphatase binding"/>
    <property type="evidence" value="ECO:0007669"/>
    <property type="project" value="TreeGrafter"/>
</dbReference>
<dbReference type="GO" id="GO:0062030">
    <property type="term" value="P:negative regulation of stress granule assembly"/>
    <property type="evidence" value="ECO:0007669"/>
    <property type="project" value="TreeGrafter"/>
</dbReference>
<dbReference type="SUPFAM" id="SSF52821">
    <property type="entry name" value="Rhodanese/Cell cycle control phosphatase"/>
    <property type="match status" value="1"/>
</dbReference>
<protein>
    <recommendedName>
        <fullName evidence="5">Serine/threonine/tyrosine-interacting-like protein 1</fullName>
    </recommendedName>
</protein>
<dbReference type="SMART" id="SM00195">
    <property type="entry name" value="DSPc"/>
    <property type="match status" value="1"/>
</dbReference>
<evidence type="ECO:0008006" key="5">
    <source>
        <dbReference type="Google" id="ProtNLM"/>
    </source>
</evidence>
<feature type="domain" description="Rhodanese" evidence="2">
    <location>
        <begin position="29"/>
        <end position="123"/>
    </location>
</feature>
<dbReference type="Pfam" id="PF00581">
    <property type="entry name" value="Rhodanese"/>
    <property type="match status" value="1"/>
</dbReference>
<dbReference type="Pfam" id="PF00782">
    <property type="entry name" value="DSPc"/>
    <property type="match status" value="1"/>
</dbReference>
<dbReference type="GO" id="GO:2001244">
    <property type="term" value="P:positive regulation of intrinsic apoptotic signaling pathway"/>
    <property type="evidence" value="ECO:0007669"/>
    <property type="project" value="TreeGrafter"/>
</dbReference>
<dbReference type="PROSITE" id="PS50206">
    <property type="entry name" value="RHODANESE_3"/>
    <property type="match status" value="1"/>
</dbReference>
<dbReference type="Proteomes" id="UP001335648">
    <property type="component" value="Unassembled WGS sequence"/>
</dbReference>
<evidence type="ECO:0000313" key="4">
    <source>
        <dbReference type="Proteomes" id="UP001335648"/>
    </source>
</evidence>
<dbReference type="Gene3D" id="3.40.250.10">
    <property type="entry name" value="Rhodanese-like domain"/>
    <property type="match status" value="1"/>
</dbReference>
<accession>A0AAN8BLJ4</accession>
<dbReference type="InterPro" id="IPR000340">
    <property type="entry name" value="Dual-sp_phosphatase_cat-dom"/>
</dbReference>
<evidence type="ECO:0000259" key="1">
    <source>
        <dbReference type="PROSITE" id="PS50054"/>
    </source>
</evidence>
<dbReference type="InterPro" id="IPR020422">
    <property type="entry name" value="TYR_PHOSPHATASE_DUAL_dom"/>
</dbReference>
<feature type="domain" description="Tyrosine-protein phosphatase" evidence="1">
    <location>
        <begin position="143"/>
        <end position="282"/>
    </location>
</feature>
<evidence type="ECO:0000259" key="2">
    <source>
        <dbReference type="PROSITE" id="PS50206"/>
    </source>
</evidence>
<dbReference type="PANTHER" id="PTHR46659:SF1">
    <property type="entry name" value="SERINE_THREONINE_TYROSINE-INTERACTING-LIKE PROTEIN 1"/>
    <property type="match status" value="1"/>
</dbReference>
<dbReference type="SMART" id="SM00450">
    <property type="entry name" value="RHOD"/>
    <property type="match status" value="1"/>
</dbReference>
<dbReference type="PANTHER" id="PTHR46659">
    <property type="entry name" value="SERINE/THREONINE/TYROSINE-INTERACTING-LIKE PROTEIN 1"/>
    <property type="match status" value="1"/>
</dbReference>
<reference evidence="3 4" key="1">
    <citation type="journal article" date="2023" name="Mol. Biol. Evol.">
        <title>Genomics of Secondarily Temperate Adaptation in the Only Non-Antarctic Icefish.</title>
        <authorList>
            <person name="Rivera-Colon A.G."/>
            <person name="Rayamajhi N."/>
            <person name="Minhas B.F."/>
            <person name="Madrigal G."/>
            <person name="Bilyk K.T."/>
            <person name="Yoon V."/>
            <person name="Hune M."/>
            <person name="Gregory S."/>
            <person name="Cheng C.H.C."/>
            <person name="Catchen J.M."/>
        </authorList>
    </citation>
    <scope>NUCLEOTIDE SEQUENCE [LARGE SCALE GENOMIC DNA]</scope>
    <source>
        <strain evidence="3">JC2023a</strain>
    </source>
</reference>
<dbReference type="AlphaFoldDB" id="A0AAN8BLJ4"/>
<dbReference type="GO" id="GO:0004864">
    <property type="term" value="F:protein phosphatase inhibitor activity"/>
    <property type="evidence" value="ECO:0007669"/>
    <property type="project" value="TreeGrafter"/>
</dbReference>
<dbReference type="Gene3D" id="3.90.190.10">
    <property type="entry name" value="Protein tyrosine phosphatase superfamily"/>
    <property type="match status" value="1"/>
</dbReference>
<dbReference type="EMBL" id="JAULUE010002058">
    <property type="protein sequence ID" value="KAK5887193.1"/>
    <property type="molecule type" value="Genomic_DNA"/>
</dbReference>
<gene>
    <name evidence="3" type="ORF">CesoFtcFv8_015819</name>
</gene>
<organism evidence="3 4">
    <name type="scientific">Champsocephalus esox</name>
    <name type="common">pike icefish</name>
    <dbReference type="NCBI Taxonomy" id="159716"/>
    <lineage>
        <taxon>Eukaryota</taxon>
        <taxon>Metazoa</taxon>
        <taxon>Chordata</taxon>
        <taxon>Craniata</taxon>
        <taxon>Vertebrata</taxon>
        <taxon>Euteleostomi</taxon>
        <taxon>Actinopterygii</taxon>
        <taxon>Neopterygii</taxon>
        <taxon>Teleostei</taxon>
        <taxon>Neoteleostei</taxon>
        <taxon>Acanthomorphata</taxon>
        <taxon>Eupercaria</taxon>
        <taxon>Perciformes</taxon>
        <taxon>Notothenioidei</taxon>
        <taxon>Channichthyidae</taxon>
        <taxon>Champsocephalus</taxon>
    </lineage>
</organism>
<dbReference type="GO" id="GO:0005739">
    <property type="term" value="C:mitochondrion"/>
    <property type="evidence" value="ECO:0007669"/>
    <property type="project" value="TreeGrafter"/>
</dbReference>
<dbReference type="InterPro" id="IPR053272">
    <property type="entry name" value="STY_interacting-like"/>
</dbReference>
<dbReference type="InterPro" id="IPR029021">
    <property type="entry name" value="Prot-tyrosine_phosphatase-like"/>
</dbReference>
<dbReference type="PROSITE" id="PS50054">
    <property type="entry name" value="TYR_PHOSPHATASE_DUAL"/>
    <property type="match status" value="1"/>
</dbReference>
<comment type="caution">
    <text evidence="3">The sequence shown here is derived from an EMBL/GenBank/DDBJ whole genome shotgun (WGS) entry which is preliminary data.</text>
</comment>
<dbReference type="SUPFAM" id="SSF52799">
    <property type="entry name" value="(Phosphotyrosine protein) phosphatases II"/>
    <property type="match status" value="1"/>
</dbReference>
<keyword evidence="4" id="KW-1185">Reference proteome</keyword>
<evidence type="ECO:0000313" key="3">
    <source>
        <dbReference type="EMBL" id="KAK5887193.1"/>
    </source>
</evidence>
<name>A0AAN8BLJ4_9TELE</name>
<sequence length="291" mass="32509">MAEIKPCEPSVLYNLLNRSGARLAEINYLCLIDARETQDYRTSHIITAKPVKADSEAAFLLPEALEVDSMQHVFVYDSNTSSVQEDSRALLCARVLSEVSLSPVLVVIGGFQRFSALYPYLRTEKIMYNRHRLVHELESLKPYPVEILSGLLYLADEKQSADCSLLGEMKISLVILLSQQSTRGSQTIANFPVDDSVTADLYSSFERICDLIASTIDSGSRVLIASPRGRSRCSAVTIAFLMKHRKHTLQEAWSLVLACKPDMRPNAGFLQQLAAWELHLTGRRETNTSLL</sequence>
<dbReference type="InterPro" id="IPR001763">
    <property type="entry name" value="Rhodanese-like_dom"/>
</dbReference>